<dbReference type="HOGENOM" id="CLU_068086_3_0_5"/>
<keyword evidence="2" id="KW-1185">Reference proteome</keyword>
<dbReference type="AlphaFoldDB" id="F7ZEB7"/>
<name>F7ZEB7_ROSLO</name>
<proteinExistence type="predicted"/>
<organism evidence="1 2">
    <name type="scientific">Roseobacter litoralis (strain ATCC 49566 / DSM 6996 / JCM 21268 / NBRC 15278 / OCh 149)</name>
    <dbReference type="NCBI Taxonomy" id="391595"/>
    <lineage>
        <taxon>Bacteria</taxon>
        <taxon>Pseudomonadati</taxon>
        <taxon>Pseudomonadota</taxon>
        <taxon>Alphaproteobacteria</taxon>
        <taxon>Rhodobacterales</taxon>
        <taxon>Roseobacteraceae</taxon>
        <taxon>Roseobacter</taxon>
    </lineage>
</organism>
<dbReference type="EMBL" id="CP002623">
    <property type="protein sequence ID" value="AEI94630.1"/>
    <property type="molecule type" value="Genomic_DNA"/>
</dbReference>
<dbReference type="Gene3D" id="3.40.50.12500">
    <property type="match status" value="1"/>
</dbReference>
<evidence type="ECO:0000313" key="1">
    <source>
        <dbReference type="EMBL" id="AEI94630.1"/>
    </source>
</evidence>
<gene>
    <name evidence="1" type="ordered locus">RLO149_c026680</name>
</gene>
<accession>F7ZEB7</accession>
<dbReference type="PIRSF" id="PIRSF015736">
    <property type="entry name" value="MI"/>
    <property type="match status" value="1"/>
</dbReference>
<dbReference type="PANTHER" id="PTHR40267:SF1">
    <property type="entry name" value="BLR3294 PROTEIN"/>
    <property type="match status" value="1"/>
</dbReference>
<dbReference type="InterPro" id="IPR026286">
    <property type="entry name" value="MaiA/AMDase"/>
</dbReference>
<dbReference type="InterPro" id="IPR053714">
    <property type="entry name" value="Iso_Racemase_Enz_sf"/>
</dbReference>
<dbReference type="PANTHER" id="PTHR40267">
    <property type="entry name" value="BLR3294 PROTEIN"/>
    <property type="match status" value="1"/>
</dbReference>
<dbReference type="OrthoDB" id="9816064at2"/>
<dbReference type="Pfam" id="PF17645">
    <property type="entry name" value="Amdase"/>
    <property type="match status" value="1"/>
</dbReference>
<evidence type="ECO:0000313" key="2">
    <source>
        <dbReference type="Proteomes" id="UP000001353"/>
    </source>
</evidence>
<dbReference type="KEGG" id="rli:RLO149_c026680"/>
<protein>
    <submittedName>
        <fullName evidence="1">Asp/Glu/hydantoin racemase-like protein</fullName>
    </submittedName>
</protein>
<reference evidence="1 2" key="1">
    <citation type="journal article" date="2011" name="BMC Genomics">
        <title>Comparative genome analysis and genome-guided physiological analysis of Roseobacter litoralis.</title>
        <authorList>
            <person name="Kalhoefer D."/>
            <person name="Thole S."/>
            <person name="Voget S."/>
            <person name="Lehmann R."/>
            <person name="Liesegang H."/>
            <person name="Wollher A."/>
            <person name="Daniel R."/>
            <person name="Simon M."/>
            <person name="Brinkhoff T."/>
        </authorList>
    </citation>
    <scope>NUCLEOTIDE SEQUENCE [LARGE SCALE GENOMIC DNA]</scope>
    <source>
        <strain evidence="2">ATCC 49566 / DSM 6996 / JCM 21268 / NBRC 15278 / OCh 149</strain>
    </source>
</reference>
<sequence>MTPQVFPYDLSEPSGARLGLIVLQSDETIERDMRRLLPQDAQLMVSRVPSDPEVTRDTLASMEAHLSTAAGLLPAGLSFDAVGYGCTSGTAQIGVDNVASRICDSIDTRAVTQPLSSLLAACEYLGLKRLALLSPYVLAVSETLRAALSNGGITTDVVGSFEVSTESAVVRIDPASVESAAMTLMAQADVDGLFLSCTNLRTLDVIERLETDLDLPVLSSNQVLAWHMMKLAGVQASTQAPGRLFDQTRA</sequence>
<dbReference type="Proteomes" id="UP000001353">
    <property type="component" value="Chromosome"/>
</dbReference>
<dbReference type="RefSeq" id="WP_013962546.1">
    <property type="nucleotide sequence ID" value="NC_015730.1"/>
</dbReference>
<dbReference type="STRING" id="391595.RLO149_c026680"/>
<dbReference type="eggNOG" id="COG3473">
    <property type="taxonomic scope" value="Bacteria"/>
</dbReference>